<feature type="transmembrane region" description="Helical" evidence="7">
    <location>
        <begin position="9"/>
        <end position="27"/>
    </location>
</feature>
<dbReference type="InterPro" id="IPR045621">
    <property type="entry name" value="BPD_transp_1_N"/>
</dbReference>
<name>A0A1M6XQA4_PSETH</name>
<evidence type="ECO:0000256" key="3">
    <source>
        <dbReference type="ARBA" id="ARBA00022475"/>
    </source>
</evidence>
<dbReference type="GO" id="GO:0005886">
    <property type="term" value="C:plasma membrane"/>
    <property type="evidence" value="ECO:0007669"/>
    <property type="project" value="UniProtKB-SubCell"/>
</dbReference>
<dbReference type="PROSITE" id="PS50928">
    <property type="entry name" value="ABC_TM1"/>
    <property type="match status" value="1"/>
</dbReference>
<reference evidence="9 10" key="1">
    <citation type="submission" date="2016-11" db="EMBL/GenBank/DDBJ databases">
        <authorList>
            <person name="Jaros S."/>
            <person name="Januszkiewicz K."/>
            <person name="Wedrychowicz H."/>
        </authorList>
    </citation>
    <scope>NUCLEOTIDE SEQUENCE [LARGE SCALE GENOMIC DNA]</scope>
    <source>
        <strain evidence="9 10">DSM 43832</strain>
    </source>
</reference>
<evidence type="ECO:0000256" key="4">
    <source>
        <dbReference type="ARBA" id="ARBA00022692"/>
    </source>
</evidence>
<evidence type="ECO:0000256" key="6">
    <source>
        <dbReference type="ARBA" id="ARBA00023136"/>
    </source>
</evidence>
<dbReference type="InterPro" id="IPR000515">
    <property type="entry name" value="MetI-like"/>
</dbReference>
<keyword evidence="6 7" id="KW-0472">Membrane</keyword>
<dbReference type="STRING" id="1848.SAMN05443637_117142"/>
<evidence type="ECO:0000256" key="1">
    <source>
        <dbReference type="ARBA" id="ARBA00004651"/>
    </source>
</evidence>
<dbReference type="RefSeq" id="WP_073458940.1">
    <property type="nucleotide sequence ID" value="NZ_CALGVN010000041.1"/>
</dbReference>
<feature type="transmembrane region" description="Helical" evidence="7">
    <location>
        <begin position="131"/>
        <end position="157"/>
    </location>
</feature>
<dbReference type="Pfam" id="PF00528">
    <property type="entry name" value="BPD_transp_1"/>
    <property type="match status" value="1"/>
</dbReference>
<evidence type="ECO:0000256" key="5">
    <source>
        <dbReference type="ARBA" id="ARBA00022989"/>
    </source>
</evidence>
<feature type="transmembrane region" description="Helical" evidence="7">
    <location>
        <begin position="90"/>
        <end position="119"/>
    </location>
</feature>
<keyword evidence="10" id="KW-1185">Reference proteome</keyword>
<dbReference type="EMBL" id="FRAP01000017">
    <property type="protein sequence ID" value="SHL08141.1"/>
    <property type="molecule type" value="Genomic_DNA"/>
</dbReference>
<keyword evidence="3" id="KW-1003">Cell membrane</keyword>
<dbReference type="SUPFAM" id="SSF161098">
    <property type="entry name" value="MetI-like"/>
    <property type="match status" value="1"/>
</dbReference>
<dbReference type="PANTHER" id="PTHR43163">
    <property type="entry name" value="DIPEPTIDE TRANSPORT SYSTEM PERMEASE PROTEIN DPPB-RELATED"/>
    <property type="match status" value="1"/>
</dbReference>
<dbReference type="Proteomes" id="UP000184363">
    <property type="component" value="Unassembled WGS sequence"/>
</dbReference>
<dbReference type="InterPro" id="IPR035906">
    <property type="entry name" value="MetI-like_sf"/>
</dbReference>
<feature type="domain" description="ABC transmembrane type-1" evidence="8">
    <location>
        <begin position="95"/>
        <end position="300"/>
    </location>
</feature>
<protein>
    <submittedName>
        <fullName evidence="9">Peptide/nickel transport system permease protein</fullName>
    </submittedName>
</protein>
<dbReference type="PANTHER" id="PTHR43163:SF3">
    <property type="entry name" value="PEPTIDE ABC TRANSPORTER PERMEASE PROTEIN"/>
    <property type="match status" value="1"/>
</dbReference>
<sequence>MVPLVARRVLITVPLVVVVSFLVFLMIDLVPGDPAVKLAGENASAERIEAIREQLHLADPLLTRYLTWLGGSVTGDLGRSFVTNQEVGGLLWTALGATASLVLVTAVLMVVIGLVLGITAAVNHGRAADRIVVALCSVLVATPSFWLALLLVVFFAVDYAIFPAIGFVPLTEDPARWLYHLVLPGLALSARPSAELTLQLRAALTEVLQRDFVTAASARGLTRAQIVGKHALKNAAVPAVTVLGFRLAEIIGGAVVIETVFSLPGLGPLMVQSVLGGDVPVILGIVVLTMLWVALFNLLTDLSYLYLNPKART</sequence>
<dbReference type="AlphaFoldDB" id="A0A1M6XQA4"/>
<evidence type="ECO:0000259" key="8">
    <source>
        <dbReference type="PROSITE" id="PS50928"/>
    </source>
</evidence>
<feature type="transmembrane region" description="Helical" evidence="7">
    <location>
        <begin position="281"/>
        <end position="307"/>
    </location>
</feature>
<evidence type="ECO:0000313" key="9">
    <source>
        <dbReference type="EMBL" id="SHL08141.1"/>
    </source>
</evidence>
<keyword evidence="2 7" id="KW-0813">Transport</keyword>
<organism evidence="9 10">
    <name type="scientific">Pseudonocardia thermophila</name>
    <dbReference type="NCBI Taxonomy" id="1848"/>
    <lineage>
        <taxon>Bacteria</taxon>
        <taxon>Bacillati</taxon>
        <taxon>Actinomycetota</taxon>
        <taxon>Actinomycetes</taxon>
        <taxon>Pseudonocardiales</taxon>
        <taxon>Pseudonocardiaceae</taxon>
        <taxon>Pseudonocardia</taxon>
    </lineage>
</organism>
<keyword evidence="4 7" id="KW-0812">Transmembrane</keyword>
<dbReference type="GO" id="GO:0055085">
    <property type="term" value="P:transmembrane transport"/>
    <property type="evidence" value="ECO:0007669"/>
    <property type="project" value="InterPro"/>
</dbReference>
<evidence type="ECO:0000256" key="7">
    <source>
        <dbReference type="RuleBase" id="RU363032"/>
    </source>
</evidence>
<evidence type="ECO:0000313" key="10">
    <source>
        <dbReference type="Proteomes" id="UP000184363"/>
    </source>
</evidence>
<comment type="similarity">
    <text evidence="7">Belongs to the binding-protein-dependent transport system permease family.</text>
</comment>
<dbReference type="Gene3D" id="1.10.3720.10">
    <property type="entry name" value="MetI-like"/>
    <property type="match status" value="1"/>
</dbReference>
<keyword evidence="5 7" id="KW-1133">Transmembrane helix</keyword>
<proteinExistence type="inferred from homology"/>
<gene>
    <name evidence="9" type="ORF">SAMN05443637_117142</name>
</gene>
<comment type="subcellular location">
    <subcellularLocation>
        <location evidence="1 7">Cell membrane</location>
        <topology evidence="1 7">Multi-pass membrane protein</topology>
    </subcellularLocation>
</comment>
<dbReference type="CDD" id="cd06261">
    <property type="entry name" value="TM_PBP2"/>
    <property type="match status" value="1"/>
</dbReference>
<accession>A0A1M6XQA4</accession>
<dbReference type="Pfam" id="PF19300">
    <property type="entry name" value="BPD_transp_1_N"/>
    <property type="match status" value="1"/>
</dbReference>
<evidence type="ECO:0000256" key="2">
    <source>
        <dbReference type="ARBA" id="ARBA00022448"/>
    </source>
</evidence>